<dbReference type="EMBL" id="BMYX01000002">
    <property type="protein sequence ID" value="GGY06600.1"/>
    <property type="molecule type" value="Genomic_DNA"/>
</dbReference>
<dbReference type="InterPro" id="IPR051683">
    <property type="entry name" value="Enoyl-CoA_Hydratase/Isomerase"/>
</dbReference>
<evidence type="ECO:0000313" key="3">
    <source>
        <dbReference type="Proteomes" id="UP000645257"/>
    </source>
</evidence>
<dbReference type="Proteomes" id="UP000645257">
    <property type="component" value="Unassembled WGS sequence"/>
</dbReference>
<organism evidence="2 3">
    <name type="scientific">Paludibacterium paludis</name>
    <dbReference type="NCBI Taxonomy" id="1225769"/>
    <lineage>
        <taxon>Bacteria</taxon>
        <taxon>Pseudomonadati</taxon>
        <taxon>Pseudomonadota</taxon>
        <taxon>Betaproteobacteria</taxon>
        <taxon>Neisseriales</taxon>
        <taxon>Chromobacteriaceae</taxon>
        <taxon>Paludibacterium</taxon>
    </lineage>
</organism>
<dbReference type="AlphaFoldDB" id="A0A918NYI1"/>
<dbReference type="InterPro" id="IPR014748">
    <property type="entry name" value="Enoyl-CoA_hydra_C"/>
</dbReference>
<evidence type="ECO:0000313" key="2">
    <source>
        <dbReference type="EMBL" id="GGY06600.1"/>
    </source>
</evidence>
<accession>A0A918NYI1</accession>
<keyword evidence="3" id="KW-1185">Reference proteome</keyword>
<comment type="caution">
    <text evidence="2">The sequence shown here is derived from an EMBL/GenBank/DDBJ whole genome shotgun (WGS) entry which is preliminary data.</text>
</comment>
<dbReference type="PANTHER" id="PTHR42964">
    <property type="entry name" value="ENOYL-COA HYDRATASE"/>
    <property type="match status" value="1"/>
</dbReference>
<dbReference type="InterPro" id="IPR001753">
    <property type="entry name" value="Enoyl-CoA_hydra/iso"/>
</dbReference>
<dbReference type="RefSeq" id="WP_189531133.1">
    <property type="nucleotide sequence ID" value="NZ_BMYX01000002.1"/>
</dbReference>
<reference evidence="2" key="1">
    <citation type="journal article" date="2014" name="Int. J. Syst. Evol. Microbiol.">
        <title>Complete genome sequence of Corynebacterium casei LMG S-19264T (=DSM 44701T), isolated from a smear-ripened cheese.</title>
        <authorList>
            <consortium name="US DOE Joint Genome Institute (JGI-PGF)"/>
            <person name="Walter F."/>
            <person name="Albersmeier A."/>
            <person name="Kalinowski J."/>
            <person name="Ruckert C."/>
        </authorList>
    </citation>
    <scope>NUCLEOTIDE SEQUENCE</scope>
    <source>
        <strain evidence="2">KCTC 32182</strain>
    </source>
</reference>
<dbReference type="Gene3D" id="3.90.226.10">
    <property type="entry name" value="2-enoyl-CoA Hydratase, Chain A, domain 1"/>
    <property type="match status" value="1"/>
</dbReference>
<reference evidence="2" key="2">
    <citation type="submission" date="2020-09" db="EMBL/GenBank/DDBJ databases">
        <authorList>
            <person name="Sun Q."/>
            <person name="Kim S."/>
        </authorList>
    </citation>
    <scope>NUCLEOTIDE SEQUENCE</scope>
    <source>
        <strain evidence="2">KCTC 32182</strain>
    </source>
</reference>
<dbReference type="InterPro" id="IPR029045">
    <property type="entry name" value="ClpP/crotonase-like_dom_sf"/>
</dbReference>
<dbReference type="PANTHER" id="PTHR42964:SF1">
    <property type="entry name" value="POLYKETIDE BIOSYNTHESIS ENOYL-COA HYDRATASE PKSH-RELATED"/>
    <property type="match status" value="1"/>
</dbReference>
<proteinExistence type="inferred from homology"/>
<sequence>MTDPVTLAVDLQGVATVSLNRPEVHNALDGDTIGFLLATVETLAEDDSIRAVVLTGRGINFSIGHDIEWTRRLTQAGAEEIRYQAGQMVRLLTALDNLDKPLIARVQGSAFGPGAALIACADVAIGVSEALFGFSEVKLGVVPSVIAPWIIRAIGERATRRYFMTAERFNAGKAKRLGLLHQVLEADELDTAVTHAISQLLVNSPAAMAEAKRLVNRIGKLGASEEAIAAGIESTVRVRTSAEGREGIQAFLDKRKPDWMK</sequence>
<dbReference type="Gene3D" id="1.10.12.10">
    <property type="entry name" value="Lyase 2-enoyl-coa Hydratase, Chain A, domain 2"/>
    <property type="match status" value="1"/>
</dbReference>
<comment type="similarity">
    <text evidence="1">Belongs to the enoyl-CoA hydratase/isomerase family.</text>
</comment>
<dbReference type="SUPFAM" id="SSF52096">
    <property type="entry name" value="ClpP/crotonase"/>
    <property type="match status" value="1"/>
</dbReference>
<dbReference type="GO" id="GO:0003824">
    <property type="term" value="F:catalytic activity"/>
    <property type="evidence" value="ECO:0007669"/>
    <property type="project" value="UniProtKB-ARBA"/>
</dbReference>
<dbReference type="Pfam" id="PF00378">
    <property type="entry name" value="ECH_1"/>
    <property type="match status" value="1"/>
</dbReference>
<gene>
    <name evidence="2" type="ORF">GCM10011289_06410</name>
</gene>
<protein>
    <submittedName>
        <fullName evidence="2">Enoyl-CoA hydratase</fullName>
    </submittedName>
</protein>
<dbReference type="GO" id="GO:0008300">
    <property type="term" value="P:isoprenoid catabolic process"/>
    <property type="evidence" value="ECO:0007669"/>
    <property type="project" value="TreeGrafter"/>
</dbReference>
<evidence type="ECO:0000256" key="1">
    <source>
        <dbReference type="ARBA" id="ARBA00005254"/>
    </source>
</evidence>
<dbReference type="CDD" id="cd06558">
    <property type="entry name" value="crotonase-like"/>
    <property type="match status" value="1"/>
</dbReference>
<name>A0A918NYI1_9NEIS</name>